<dbReference type="Pfam" id="PF05832">
    <property type="entry name" value="DUF846"/>
    <property type="match status" value="1"/>
</dbReference>
<feature type="transmembrane region" description="Helical" evidence="6">
    <location>
        <begin position="84"/>
        <end position="109"/>
    </location>
</feature>
<dbReference type="AlphaFoldDB" id="A0A0B6ZSD2"/>
<dbReference type="EMBL" id="HACG01024427">
    <property type="protein sequence ID" value="CEK71292.1"/>
    <property type="molecule type" value="Transcribed_RNA"/>
</dbReference>
<organism evidence="7">
    <name type="scientific">Arion vulgaris</name>
    <dbReference type="NCBI Taxonomy" id="1028688"/>
    <lineage>
        <taxon>Eukaryota</taxon>
        <taxon>Metazoa</taxon>
        <taxon>Spiralia</taxon>
        <taxon>Lophotrochozoa</taxon>
        <taxon>Mollusca</taxon>
        <taxon>Gastropoda</taxon>
        <taxon>Heterobranchia</taxon>
        <taxon>Euthyneura</taxon>
        <taxon>Panpulmonata</taxon>
        <taxon>Eupulmonata</taxon>
        <taxon>Stylommatophora</taxon>
        <taxon>Helicina</taxon>
        <taxon>Arionoidea</taxon>
        <taxon>Arionidae</taxon>
        <taxon>Arion</taxon>
    </lineage>
</organism>
<keyword evidence="4 6" id="KW-1133">Transmembrane helix</keyword>
<evidence type="ECO:0000256" key="6">
    <source>
        <dbReference type="RuleBase" id="RU361206"/>
    </source>
</evidence>
<reference evidence="7" key="1">
    <citation type="submission" date="2014-12" db="EMBL/GenBank/DDBJ databases">
        <title>Insight into the proteome of Arion vulgaris.</title>
        <authorList>
            <person name="Aradska J."/>
            <person name="Bulat T."/>
            <person name="Smidak R."/>
            <person name="Sarate P."/>
            <person name="Gangsoo J."/>
            <person name="Sialana F."/>
            <person name="Bilban M."/>
            <person name="Lubec G."/>
        </authorList>
    </citation>
    <scope>NUCLEOTIDE SEQUENCE</scope>
    <source>
        <tissue evidence="7">Skin</tissue>
    </source>
</reference>
<keyword evidence="5 6" id="KW-0472">Membrane</keyword>
<comment type="subcellular location">
    <subcellularLocation>
        <location evidence="1 6">Membrane</location>
        <topology evidence="1 6">Multi-pass membrane protein</topology>
    </subcellularLocation>
</comment>
<dbReference type="GO" id="GO:0009306">
    <property type="term" value="P:protein secretion"/>
    <property type="evidence" value="ECO:0007669"/>
    <property type="project" value="TreeGrafter"/>
</dbReference>
<evidence type="ECO:0000313" key="7">
    <source>
        <dbReference type="EMBL" id="CEK71292.1"/>
    </source>
</evidence>
<feature type="transmembrane region" description="Helical" evidence="6">
    <location>
        <begin position="7"/>
        <end position="32"/>
    </location>
</feature>
<evidence type="ECO:0000256" key="2">
    <source>
        <dbReference type="ARBA" id="ARBA00005467"/>
    </source>
</evidence>
<keyword evidence="3 6" id="KW-0812">Transmembrane</keyword>
<dbReference type="GO" id="GO:0000139">
    <property type="term" value="C:Golgi membrane"/>
    <property type="evidence" value="ECO:0007669"/>
    <property type="project" value="TreeGrafter"/>
</dbReference>
<accession>A0A0B6ZSD2</accession>
<sequence length="132" mass="15202">MFFRVSALLTYTLCGWFSSSFITNFIVVVLLLSMDFWAVKNITGRLLVGLRWWNYVDEKGESHWIYESRKGIGSIQVSSAESRIFWLALVICQVVWCLLFIGAVFRLSLKWLMVNSATRPATNNAASEMDQY</sequence>
<dbReference type="PANTHER" id="PTHR13019">
    <property type="entry name" value="GOLGI APPARATUS MEMBRANE PROTEIN TVP23"/>
    <property type="match status" value="1"/>
</dbReference>
<evidence type="ECO:0000256" key="1">
    <source>
        <dbReference type="ARBA" id="ARBA00004141"/>
    </source>
</evidence>
<evidence type="ECO:0000256" key="5">
    <source>
        <dbReference type="ARBA" id="ARBA00023136"/>
    </source>
</evidence>
<name>A0A0B6ZSD2_9EUPU</name>
<gene>
    <name evidence="7" type="primary">ORF77711</name>
</gene>
<evidence type="ECO:0000256" key="4">
    <source>
        <dbReference type="ARBA" id="ARBA00022989"/>
    </source>
</evidence>
<protein>
    <recommendedName>
        <fullName evidence="6">Golgi apparatus membrane protein TVP23 homolog</fullName>
    </recommendedName>
</protein>
<dbReference type="InterPro" id="IPR008564">
    <property type="entry name" value="TVP23-like"/>
</dbReference>
<comment type="similarity">
    <text evidence="2 6">Belongs to the TVP23 family.</text>
</comment>
<proteinExistence type="inferred from homology"/>
<evidence type="ECO:0000256" key="3">
    <source>
        <dbReference type="ARBA" id="ARBA00022692"/>
    </source>
</evidence>
<dbReference type="PANTHER" id="PTHR13019:SF25">
    <property type="entry name" value="GOLGI APPARATUS MEMBRANE PROTEIN TVP23 HOMOLOG"/>
    <property type="match status" value="1"/>
</dbReference>
<dbReference type="GO" id="GO:0016192">
    <property type="term" value="P:vesicle-mediated transport"/>
    <property type="evidence" value="ECO:0007669"/>
    <property type="project" value="TreeGrafter"/>
</dbReference>